<dbReference type="SMART" id="SM00267">
    <property type="entry name" value="GGDEF"/>
    <property type="match status" value="1"/>
</dbReference>
<accession>A0A6J4T8M6</accession>
<feature type="chain" id="PRO_5027060623" evidence="2">
    <location>
        <begin position="29"/>
        <end position="540"/>
    </location>
</feature>
<dbReference type="InterPro" id="IPR007891">
    <property type="entry name" value="CHASE3"/>
</dbReference>
<sequence>MRYRFSSKTLVVLAVFALAAAVGVASYAQRSAARTGMAATQTAQALLTAMLDQETGLRGRTISNDEAFLEPYRVGRANYPRALGRARRLTAGDEAARKALERSDTAARAWVRLADLEVALLRASVRREARYRERMRTRKFHMDTFRAHNKRYAAIVAARSRQLETRALFVAVLTVVVLGLLFSVAGLLITRHNRRFNARRRAREQAFEARQRDLTLTLQVTESEHEAHEFLRRHLEQSVPSSEVVVLTRNNSSNRLLPGTELAEGSKLRGELDELEPKQCLSVRLAQRRDHDETQSNSILQCGICGKLETRTACSPLLVGGEVIGSVLVGHAEPLDDHGERAIEESVKQAAPVLANLRNLAIAETRAATDGLTGLPNRRAFEEALKRMTAQAARAEGTLAAVALDLDRFKQINDVHGHGRGDEVLAAVGALLRSTLRDSDFVARVGGEEFMLLLPETGRDGALVICERIRVAVEMLSFTGMAEPVTASMGVAVLPDDGIEGAMLVRAADRMLYTAKENGRNRVEITDIVLGPVPDGAVTG</sequence>
<dbReference type="Pfam" id="PF05227">
    <property type="entry name" value="CHASE3"/>
    <property type="match status" value="1"/>
</dbReference>
<dbReference type="InterPro" id="IPR029787">
    <property type="entry name" value="Nucleotide_cyclase"/>
</dbReference>
<dbReference type="GO" id="GO:0005886">
    <property type="term" value="C:plasma membrane"/>
    <property type="evidence" value="ECO:0007669"/>
    <property type="project" value="TreeGrafter"/>
</dbReference>
<feature type="domain" description="GGDEF" evidence="3">
    <location>
        <begin position="397"/>
        <end position="528"/>
    </location>
</feature>
<dbReference type="PANTHER" id="PTHR45138:SF9">
    <property type="entry name" value="DIGUANYLATE CYCLASE DGCM-RELATED"/>
    <property type="match status" value="1"/>
</dbReference>
<dbReference type="InterPro" id="IPR000160">
    <property type="entry name" value="GGDEF_dom"/>
</dbReference>
<evidence type="ECO:0000256" key="2">
    <source>
        <dbReference type="SAM" id="SignalP"/>
    </source>
</evidence>
<dbReference type="FunFam" id="3.30.70.270:FF:000001">
    <property type="entry name" value="Diguanylate cyclase domain protein"/>
    <property type="match status" value="1"/>
</dbReference>
<dbReference type="GO" id="GO:1902201">
    <property type="term" value="P:negative regulation of bacterial-type flagellum-dependent cell motility"/>
    <property type="evidence" value="ECO:0007669"/>
    <property type="project" value="TreeGrafter"/>
</dbReference>
<keyword evidence="1" id="KW-0812">Transmembrane</keyword>
<name>A0A6J4T8M6_9ACTN</name>
<dbReference type="Pfam" id="PF00990">
    <property type="entry name" value="GGDEF"/>
    <property type="match status" value="1"/>
</dbReference>
<keyword evidence="1" id="KW-1133">Transmembrane helix</keyword>
<evidence type="ECO:0000313" key="4">
    <source>
        <dbReference type="EMBL" id="CAA9516349.1"/>
    </source>
</evidence>
<dbReference type="GO" id="GO:0043709">
    <property type="term" value="P:cell adhesion involved in single-species biofilm formation"/>
    <property type="evidence" value="ECO:0007669"/>
    <property type="project" value="TreeGrafter"/>
</dbReference>
<dbReference type="PANTHER" id="PTHR45138">
    <property type="entry name" value="REGULATORY COMPONENTS OF SENSORY TRANSDUCTION SYSTEM"/>
    <property type="match status" value="1"/>
</dbReference>
<dbReference type="GO" id="GO:0052621">
    <property type="term" value="F:diguanylate cyclase activity"/>
    <property type="evidence" value="ECO:0007669"/>
    <property type="project" value="TreeGrafter"/>
</dbReference>
<keyword evidence="1" id="KW-0472">Membrane</keyword>
<dbReference type="NCBIfam" id="TIGR00254">
    <property type="entry name" value="GGDEF"/>
    <property type="match status" value="1"/>
</dbReference>
<dbReference type="CDD" id="cd19410">
    <property type="entry name" value="HK9-like_sensor"/>
    <property type="match status" value="1"/>
</dbReference>
<dbReference type="InterPro" id="IPR050469">
    <property type="entry name" value="Diguanylate_Cyclase"/>
</dbReference>
<dbReference type="PROSITE" id="PS50887">
    <property type="entry name" value="GGDEF"/>
    <property type="match status" value="1"/>
</dbReference>
<keyword evidence="2" id="KW-0732">Signal</keyword>
<organism evidence="4">
    <name type="scientific">uncultured Solirubrobacteraceae bacterium</name>
    <dbReference type="NCBI Taxonomy" id="1162706"/>
    <lineage>
        <taxon>Bacteria</taxon>
        <taxon>Bacillati</taxon>
        <taxon>Actinomycetota</taxon>
        <taxon>Thermoleophilia</taxon>
        <taxon>Solirubrobacterales</taxon>
        <taxon>Solirubrobacteraceae</taxon>
        <taxon>environmental samples</taxon>
    </lineage>
</organism>
<evidence type="ECO:0000259" key="3">
    <source>
        <dbReference type="PROSITE" id="PS50887"/>
    </source>
</evidence>
<feature type="transmembrane region" description="Helical" evidence="1">
    <location>
        <begin position="167"/>
        <end position="190"/>
    </location>
</feature>
<dbReference type="CDD" id="cd01949">
    <property type="entry name" value="GGDEF"/>
    <property type="match status" value="1"/>
</dbReference>
<proteinExistence type="predicted"/>
<feature type="signal peptide" evidence="2">
    <location>
        <begin position="1"/>
        <end position="28"/>
    </location>
</feature>
<evidence type="ECO:0000256" key="1">
    <source>
        <dbReference type="SAM" id="Phobius"/>
    </source>
</evidence>
<dbReference type="InterPro" id="IPR043128">
    <property type="entry name" value="Rev_trsase/Diguanyl_cyclase"/>
</dbReference>
<reference evidence="4" key="1">
    <citation type="submission" date="2020-02" db="EMBL/GenBank/DDBJ databases">
        <authorList>
            <person name="Meier V. D."/>
        </authorList>
    </citation>
    <scope>NUCLEOTIDE SEQUENCE</scope>
    <source>
        <strain evidence="4">AVDCRST_MAG30</strain>
    </source>
</reference>
<dbReference type="Gene3D" id="3.30.70.270">
    <property type="match status" value="1"/>
</dbReference>
<gene>
    <name evidence="4" type="ORF">AVDCRST_MAG30-2783</name>
</gene>
<dbReference type="EMBL" id="CADCVS010000360">
    <property type="protein sequence ID" value="CAA9516349.1"/>
    <property type="molecule type" value="Genomic_DNA"/>
</dbReference>
<dbReference type="SUPFAM" id="SSF55073">
    <property type="entry name" value="Nucleotide cyclase"/>
    <property type="match status" value="1"/>
</dbReference>
<protein>
    <submittedName>
        <fullName evidence="4">Diguanylate cyclase (GGDEF domain)</fullName>
    </submittedName>
</protein>
<dbReference type="AlphaFoldDB" id="A0A6J4T8M6"/>